<dbReference type="EMBL" id="BGPR01037761">
    <property type="protein sequence ID" value="GBO13454.1"/>
    <property type="molecule type" value="Genomic_DNA"/>
</dbReference>
<dbReference type="AlphaFoldDB" id="A0A4Y2UPG7"/>
<gene>
    <name evidence="3" type="ORF">AVEN_166375_1</name>
    <name evidence="2" type="ORF">AVEN_7585_1</name>
</gene>
<sequence>MIQTEGILISRPLTPLSCDEDNFDVLIPGHFLIGRPISSIHEPFLTDINENFLSRWQKTTKVVQLIWKKVEGQRKAARSKWLAEKVDLMIGQMVLIKDDFLHIITWLLGRILEVYYGSGGKVRVVKVGTKSGNFKRTINKIAMSSIKYNISP</sequence>
<accession>A0A4Y2UPG7</accession>
<dbReference type="EMBL" id="BGPR01037759">
    <property type="protein sequence ID" value="GBO13450.1"/>
    <property type="molecule type" value="Genomic_DNA"/>
</dbReference>
<dbReference type="Pfam" id="PF18701">
    <property type="entry name" value="DUF5641"/>
    <property type="match status" value="1"/>
</dbReference>
<comment type="caution">
    <text evidence="2">The sequence shown here is derived from an EMBL/GenBank/DDBJ whole genome shotgun (WGS) entry which is preliminary data.</text>
</comment>
<dbReference type="Proteomes" id="UP000499080">
    <property type="component" value="Unassembled WGS sequence"/>
</dbReference>
<dbReference type="PANTHER" id="PTHR47331">
    <property type="entry name" value="PHD-TYPE DOMAIN-CONTAINING PROTEIN"/>
    <property type="match status" value="1"/>
</dbReference>
<organism evidence="2 4">
    <name type="scientific">Araneus ventricosus</name>
    <name type="common">Orbweaver spider</name>
    <name type="synonym">Epeira ventricosa</name>
    <dbReference type="NCBI Taxonomy" id="182803"/>
    <lineage>
        <taxon>Eukaryota</taxon>
        <taxon>Metazoa</taxon>
        <taxon>Ecdysozoa</taxon>
        <taxon>Arthropoda</taxon>
        <taxon>Chelicerata</taxon>
        <taxon>Arachnida</taxon>
        <taxon>Araneae</taxon>
        <taxon>Araneomorphae</taxon>
        <taxon>Entelegynae</taxon>
        <taxon>Araneoidea</taxon>
        <taxon>Araneidae</taxon>
        <taxon>Araneus</taxon>
    </lineage>
</organism>
<name>A0A4Y2UPG7_ARAVE</name>
<protein>
    <recommendedName>
        <fullName evidence="1">DUF5641 domain-containing protein</fullName>
    </recommendedName>
</protein>
<evidence type="ECO:0000313" key="2">
    <source>
        <dbReference type="EMBL" id="GBO13450.1"/>
    </source>
</evidence>
<dbReference type="OrthoDB" id="6436503at2759"/>
<reference evidence="2 4" key="1">
    <citation type="journal article" date="2019" name="Sci. Rep.">
        <title>Orb-weaving spider Araneus ventricosus genome elucidates the spidroin gene catalogue.</title>
        <authorList>
            <person name="Kono N."/>
            <person name="Nakamura H."/>
            <person name="Ohtoshi R."/>
            <person name="Moran D.A.P."/>
            <person name="Shinohara A."/>
            <person name="Yoshida Y."/>
            <person name="Fujiwara M."/>
            <person name="Mori M."/>
            <person name="Tomita M."/>
            <person name="Arakawa K."/>
        </authorList>
    </citation>
    <scope>NUCLEOTIDE SEQUENCE [LARGE SCALE GENOMIC DNA]</scope>
</reference>
<evidence type="ECO:0000313" key="3">
    <source>
        <dbReference type="EMBL" id="GBO13454.1"/>
    </source>
</evidence>
<evidence type="ECO:0000259" key="1">
    <source>
        <dbReference type="Pfam" id="PF18701"/>
    </source>
</evidence>
<feature type="domain" description="DUF5641" evidence="1">
    <location>
        <begin position="54"/>
        <end position="143"/>
    </location>
</feature>
<keyword evidence="4" id="KW-1185">Reference proteome</keyword>
<dbReference type="InterPro" id="IPR040676">
    <property type="entry name" value="DUF5641"/>
</dbReference>
<proteinExistence type="predicted"/>
<evidence type="ECO:0000313" key="4">
    <source>
        <dbReference type="Proteomes" id="UP000499080"/>
    </source>
</evidence>